<keyword evidence="2" id="KW-1133">Transmembrane helix</keyword>
<evidence type="ECO:0000256" key="2">
    <source>
        <dbReference type="SAM" id="Phobius"/>
    </source>
</evidence>
<feature type="transmembrane region" description="Helical" evidence="2">
    <location>
        <begin position="43"/>
        <end position="62"/>
    </location>
</feature>
<accession>A0ABS4YSN7</accession>
<proteinExistence type="predicted"/>
<feature type="transmembrane region" description="Helical" evidence="2">
    <location>
        <begin position="19"/>
        <end position="37"/>
    </location>
</feature>
<evidence type="ECO:0000313" key="4">
    <source>
        <dbReference type="Proteomes" id="UP000711614"/>
    </source>
</evidence>
<organism evidence="3 4">
    <name type="scientific">Arthrobacter stackebrandtii</name>
    <dbReference type="NCBI Taxonomy" id="272161"/>
    <lineage>
        <taxon>Bacteria</taxon>
        <taxon>Bacillati</taxon>
        <taxon>Actinomycetota</taxon>
        <taxon>Actinomycetes</taxon>
        <taxon>Micrococcales</taxon>
        <taxon>Micrococcaceae</taxon>
        <taxon>Arthrobacter</taxon>
    </lineage>
</organism>
<keyword evidence="4" id="KW-1185">Reference proteome</keyword>
<keyword evidence="2" id="KW-0472">Membrane</keyword>
<reference evidence="3 4" key="1">
    <citation type="submission" date="2021-03" db="EMBL/GenBank/DDBJ databases">
        <title>Sequencing the genomes of 1000 actinobacteria strains.</title>
        <authorList>
            <person name="Klenk H.-P."/>
        </authorList>
    </citation>
    <scope>NUCLEOTIDE SEQUENCE [LARGE SCALE GENOMIC DNA]</scope>
    <source>
        <strain evidence="3 4">DSM 16005</strain>
    </source>
</reference>
<feature type="region of interest" description="Disordered" evidence="1">
    <location>
        <begin position="153"/>
        <end position="177"/>
    </location>
</feature>
<name>A0ABS4YSN7_9MICC</name>
<keyword evidence="2" id="KW-0812">Transmembrane</keyword>
<evidence type="ECO:0008006" key="5">
    <source>
        <dbReference type="Google" id="ProtNLM"/>
    </source>
</evidence>
<dbReference type="Proteomes" id="UP000711614">
    <property type="component" value="Unassembled WGS sequence"/>
</dbReference>
<feature type="transmembrane region" description="Helical" evidence="2">
    <location>
        <begin position="184"/>
        <end position="203"/>
    </location>
</feature>
<comment type="caution">
    <text evidence="3">The sequence shown here is derived from an EMBL/GenBank/DDBJ whole genome shotgun (WGS) entry which is preliminary data.</text>
</comment>
<dbReference type="RefSeq" id="WP_209677166.1">
    <property type="nucleotide sequence ID" value="NZ_JAGIOI010000001.1"/>
</dbReference>
<protein>
    <recommendedName>
        <fullName evidence="5">PH domain-containing protein</fullName>
    </recommendedName>
</protein>
<evidence type="ECO:0000313" key="3">
    <source>
        <dbReference type="EMBL" id="MBP2411804.1"/>
    </source>
</evidence>
<sequence length="204" mass="21508">MTIAPDTTRRAIYSTPTRVLGVVAMALCAFFTLNLLLTGSAASIWQFLPWLLLAGWAFYVLLWRPCLIVAPDGLRVINILRGHTIPFSELTAMRVLQTVSFDTTGGRIPSWGAPGAGKLGPKISTGTDGSRNASVPLTQAAVQNAWDAWERAGHHPAPDAEAPSADHPASQPGQAGKVESRWNLPAAVAGVLLAVLALVSALAP</sequence>
<dbReference type="EMBL" id="JAGIOI010000001">
    <property type="protein sequence ID" value="MBP2411804.1"/>
    <property type="molecule type" value="Genomic_DNA"/>
</dbReference>
<evidence type="ECO:0000256" key="1">
    <source>
        <dbReference type="SAM" id="MobiDB-lite"/>
    </source>
</evidence>
<gene>
    <name evidence="3" type="ORF">JOF48_000603</name>
</gene>